<feature type="non-terminal residue" evidence="1">
    <location>
        <position position="1"/>
    </location>
</feature>
<feature type="non-terminal residue" evidence="1">
    <location>
        <position position="85"/>
    </location>
</feature>
<accession>A0A023AWU5</accession>
<dbReference type="RefSeq" id="XP_011134761.1">
    <property type="nucleotide sequence ID" value="XM_011136459.1"/>
</dbReference>
<dbReference type="GeneID" id="22916796"/>
<keyword evidence="2" id="KW-1185">Reference proteome</keyword>
<sequence length="85" mass="9292">GLYERVPAAGAARSAWGEEGWQVVAARHDWQGVRPGATESESGTELPLWHQWARGSTQHAEESSQHLLLARTCRGLCESGKKVPD</sequence>
<comment type="caution">
    <text evidence="1">The sequence shown here is derived from an EMBL/GenBank/DDBJ whole genome shotgun (WGS) entry which is preliminary data.</text>
</comment>
<dbReference type="AlphaFoldDB" id="A0A023AWU5"/>
<dbReference type="EMBL" id="AFNH02001888">
    <property type="protein sequence ID" value="EZG42710.1"/>
    <property type="molecule type" value="Genomic_DNA"/>
</dbReference>
<name>A0A023AWU5_GRENI</name>
<dbReference type="Proteomes" id="UP000019763">
    <property type="component" value="Unassembled WGS sequence"/>
</dbReference>
<protein>
    <submittedName>
        <fullName evidence="1">Uncharacterized protein</fullName>
    </submittedName>
</protein>
<reference evidence="1" key="1">
    <citation type="submission" date="2013-12" db="EMBL/GenBank/DDBJ databases">
        <authorList>
            <person name="Omoto C.K."/>
            <person name="Sibley D."/>
            <person name="Venepally P."/>
            <person name="Hadjithomas M."/>
            <person name="Karamycheva S."/>
            <person name="Brunk B."/>
            <person name="Roos D."/>
            <person name="Caler E."/>
            <person name="Lorenzi H."/>
        </authorList>
    </citation>
    <scope>NUCLEOTIDE SEQUENCE</scope>
</reference>
<organism evidence="1 2">
    <name type="scientific">Gregarina niphandrodes</name>
    <name type="common">Septate eugregarine</name>
    <dbReference type="NCBI Taxonomy" id="110365"/>
    <lineage>
        <taxon>Eukaryota</taxon>
        <taxon>Sar</taxon>
        <taxon>Alveolata</taxon>
        <taxon>Apicomplexa</taxon>
        <taxon>Conoidasida</taxon>
        <taxon>Gregarinasina</taxon>
        <taxon>Eugregarinorida</taxon>
        <taxon>Gregarinidae</taxon>
        <taxon>Gregarina</taxon>
    </lineage>
</organism>
<evidence type="ECO:0000313" key="1">
    <source>
        <dbReference type="EMBL" id="EZG42710.1"/>
    </source>
</evidence>
<gene>
    <name evidence="1" type="ORF">GNI_235500</name>
</gene>
<dbReference type="VEuPathDB" id="CryptoDB:GNI_235500"/>
<evidence type="ECO:0000313" key="2">
    <source>
        <dbReference type="Proteomes" id="UP000019763"/>
    </source>
</evidence>
<proteinExistence type="predicted"/>